<sequence>MNSLTRKLFLCASFLLTLILYARAHFYRDPGSIFFDKTRAYQQVYSHHRLLETEEFIRAAKEGAGEYQKAADNATLCVAISSVKRQRNNYLETTIAGILAGLTPQERGALYLSVFISETDPEKHPSYRSRWIPRVVDNFHTYNVSEPRLELLQDMEREERFLEKGVFDYRTALEDCYESGAPYVAVFEDDILMADGWMVRTLLGLRDVEKRAEDWLYMRLFNQERSIGWAGKHIGGNHEFPIIALLSGAILAPTYFLRSRFRFFRVHLESIMVLSLFLIPSLVILFYQCGKASLLPPHDGIYAQKFGCCAQAMVMPRDQIPDLSSFLRREKEGQMDTLLNRRARRAKLMRYAFYPVQAQHIGLDSARHTDEDEARAVWSMAFEMRDPERARKDHLEMVNRYWEL</sequence>
<reference evidence="3" key="1">
    <citation type="journal article" date="2021" name="IMA Fungus">
        <title>Genomic characterization of three marine fungi, including Emericellopsis atlantica sp. nov. with signatures of a generalist lifestyle and marine biomass degradation.</title>
        <authorList>
            <person name="Hagestad O.C."/>
            <person name="Hou L."/>
            <person name="Andersen J.H."/>
            <person name="Hansen E.H."/>
            <person name="Altermark B."/>
            <person name="Li C."/>
            <person name="Kuhnert E."/>
            <person name="Cox R.J."/>
            <person name="Crous P.W."/>
            <person name="Spatafora J.W."/>
            <person name="Lail K."/>
            <person name="Amirebrahimi M."/>
            <person name="Lipzen A."/>
            <person name="Pangilinan J."/>
            <person name="Andreopoulos W."/>
            <person name="Hayes R.D."/>
            <person name="Ng V."/>
            <person name="Grigoriev I.V."/>
            <person name="Jackson S.A."/>
            <person name="Sutton T.D.S."/>
            <person name="Dobson A.D.W."/>
            <person name="Rama T."/>
        </authorList>
    </citation>
    <scope>NUCLEOTIDE SEQUENCE</scope>
    <source>
        <strain evidence="3">TS7</strain>
    </source>
</reference>
<feature type="transmembrane region" description="Helical" evidence="1">
    <location>
        <begin position="270"/>
        <end position="287"/>
    </location>
</feature>
<dbReference type="RefSeq" id="XP_046118135.1">
    <property type="nucleotide sequence ID" value="XM_046265050.1"/>
</dbReference>
<dbReference type="PANTHER" id="PTHR31410:SF1">
    <property type="entry name" value="POST-GPI ATTACHMENT TO PROTEINS FACTOR 4"/>
    <property type="match status" value="1"/>
</dbReference>
<dbReference type="CDD" id="cd22189">
    <property type="entry name" value="PGAP4-like_fungal"/>
    <property type="match status" value="1"/>
</dbReference>
<dbReference type="GeneID" id="70295953"/>
<dbReference type="Proteomes" id="UP000887229">
    <property type="component" value="Unassembled WGS sequence"/>
</dbReference>
<evidence type="ECO:0000313" key="4">
    <source>
        <dbReference type="Proteomes" id="UP000887229"/>
    </source>
</evidence>
<organism evidence="3 4">
    <name type="scientific">Emericellopsis atlantica</name>
    <dbReference type="NCBI Taxonomy" id="2614577"/>
    <lineage>
        <taxon>Eukaryota</taxon>
        <taxon>Fungi</taxon>
        <taxon>Dikarya</taxon>
        <taxon>Ascomycota</taxon>
        <taxon>Pezizomycotina</taxon>
        <taxon>Sordariomycetes</taxon>
        <taxon>Hypocreomycetidae</taxon>
        <taxon>Hypocreales</taxon>
        <taxon>Bionectriaceae</taxon>
        <taxon>Emericellopsis</taxon>
    </lineage>
</organism>
<comment type="caution">
    <text evidence="3">The sequence shown here is derived from an EMBL/GenBank/DDBJ whole genome shotgun (WGS) entry which is preliminary data.</text>
</comment>
<evidence type="ECO:0000256" key="1">
    <source>
        <dbReference type="SAM" id="Phobius"/>
    </source>
</evidence>
<name>A0A9P7ZM51_9HYPO</name>
<keyword evidence="1" id="KW-0472">Membrane</keyword>
<feature type="transmembrane region" description="Helical" evidence="1">
    <location>
        <begin position="240"/>
        <end position="258"/>
    </location>
</feature>
<proteinExistence type="predicted"/>
<dbReference type="EMBL" id="MU251255">
    <property type="protein sequence ID" value="KAG9254211.1"/>
    <property type="molecule type" value="Genomic_DNA"/>
</dbReference>
<evidence type="ECO:0000313" key="3">
    <source>
        <dbReference type="EMBL" id="KAG9254211.1"/>
    </source>
</evidence>
<accession>A0A9P7ZM51</accession>
<protein>
    <recommendedName>
        <fullName evidence="5">Integral membrane protein</fullName>
    </recommendedName>
</protein>
<feature type="chain" id="PRO_5040314071" description="Integral membrane protein" evidence="2">
    <location>
        <begin position="25"/>
        <end position="404"/>
    </location>
</feature>
<dbReference type="GO" id="GO:0000139">
    <property type="term" value="C:Golgi membrane"/>
    <property type="evidence" value="ECO:0007669"/>
    <property type="project" value="InterPro"/>
</dbReference>
<keyword evidence="1" id="KW-1133">Transmembrane helix</keyword>
<keyword evidence="4" id="KW-1185">Reference proteome</keyword>
<gene>
    <name evidence="3" type="ORF">F5Z01DRAFT_674528</name>
</gene>
<dbReference type="InterPro" id="IPR029675">
    <property type="entry name" value="PGAP4"/>
</dbReference>
<feature type="signal peptide" evidence="2">
    <location>
        <begin position="1"/>
        <end position="24"/>
    </location>
</feature>
<dbReference type="OrthoDB" id="2016523at2759"/>
<dbReference type="GO" id="GO:0016757">
    <property type="term" value="F:glycosyltransferase activity"/>
    <property type="evidence" value="ECO:0007669"/>
    <property type="project" value="InterPro"/>
</dbReference>
<dbReference type="PANTHER" id="PTHR31410">
    <property type="entry name" value="TRANSMEMBRANE PROTEIN 246"/>
    <property type="match status" value="1"/>
</dbReference>
<keyword evidence="1" id="KW-0812">Transmembrane</keyword>
<keyword evidence="2" id="KW-0732">Signal</keyword>
<dbReference type="AlphaFoldDB" id="A0A9P7ZM51"/>
<evidence type="ECO:0008006" key="5">
    <source>
        <dbReference type="Google" id="ProtNLM"/>
    </source>
</evidence>
<evidence type="ECO:0000256" key="2">
    <source>
        <dbReference type="SAM" id="SignalP"/>
    </source>
</evidence>
<dbReference type="GO" id="GO:0006506">
    <property type="term" value="P:GPI anchor biosynthetic process"/>
    <property type="evidence" value="ECO:0007669"/>
    <property type="project" value="InterPro"/>
</dbReference>